<evidence type="ECO:0000313" key="1">
    <source>
        <dbReference type="EMBL" id="KAF4029110.1"/>
    </source>
</evidence>
<sequence length="119" mass="13201">MEESGNVDHLPAGTAPLSPFELFVQAIDRIAVGLSQQNAQMHQDFQAQLHAYQEQLQQVVPSPQLARAYRLEGVSMPIFSGKSDKLVDEFFRAKLFMEGKGIDDVAASNQQRRGITPES</sequence>
<proteinExistence type="predicted"/>
<dbReference type="Proteomes" id="UP000602510">
    <property type="component" value="Unassembled WGS sequence"/>
</dbReference>
<protein>
    <submittedName>
        <fullName evidence="1">Uncharacterized protein</fullName>
    </submittedName>
</protein>
<dbReference type="EMBL" id="WSZM01000887">
    <property type="protein sequence ID" value="KAF4029110.1"/>
    <property type="molecule type" value="Genomic_DNA"/>
</dbReference>
<gene>
    <name evidence="1" type="ORF">GN244_ATG19159</name>
</gene>
<dbReference type="AlphaFoldDB" id="A0A833SJV8"/>
<name>A0A833SJV8_PHYIN</name>
<evidence type="ECO:0000313" key="2">
    <source>
        <dbReference type="Proteomes" id="UP000602510"/>
    </source>
</evidence>
<organism evidence="1 2">
    <name type="scientific">Phytophthora infestans</name>
    <name type="common">Potato late blight agent</name>
    <name type="synonym">Botrytis infestans</name>
    <dbReference type="NCBI Taxonomy" id="4787"/>
    <lineage>
        <taxon>Eukaryota</taxon>
        <taxon>Sar</taxon>
        <taxon>Stramenopiles</taxon>
        <taxon>Oomycota</taxon>
        <taxon>Peronosporomycetes</taxon>
        <taxon>Peronosporales</taxon>
        <taxon>Peronosporaceae</taxon>
        <taxon>Phytophthora</taxon>
    </lineage>
</organism>
<keyword evidence="2" id="KW-1185">Reference proteome</keyword>
<reference evidence="1" key="1">
    <citation type="submission" date="2020-04" db="EMBL/GenBank/DDBJ databases">
        <title>Hybrid Assembly of Korean Phytophthora infestans isolates.</title>
        <authorList>
            <person name="Prokchorchik M."/>
            <person name="Lee Y."/>
            <person name="Seo J."/>
            <person name="Cho J.-H."/>
            <person name="Park Y.-E."/>
            <person name="Jang D.-C."/>
            <person name="Im J.-S."/>
            <person name="Choi J.-G."/>
            <person name="Park H.-J."/>
            <person name="Lee G.-B."/>
            <person name="Lee Y.-G."/>
            <person name="Hong S.-Y."/>
            <person name="Cho K."/>
            <person name="Sohn K.H."/>
        </authorList>
    </citation>
    <scope>NUCLEOTIDE SEQUENCE</scope>
    <source>
        <strain evidence="1">KR_1_A1</strain>
    </source>
</reference>
<accession>A0A833SJV8</accession>
<comment type="caution">
    <text evidence="1">The sequence shown here is derived from an EMBL/GenBank/DDBJ whole genome shotgun (WGS) entry which is preliminary data.</text>
</comment>